<dbReference type="EMBL" id="JAUEPU010000015">
    <property type="protein sequence ID" value="KAK0496502.1"/>
    <property type="molecule type" value="Genomic_DNA"/>
</dbReference>
<reference evidence="1" key="1">
    <citation type="submission" date="2023-06" db="EMBL/GenBank/DDBJ databases">
        <authorList>
            <consortium name="Lawrence Berkeley National Laboratory"/>
            <person name="Ahrendt S."/>
            <person name="Sahu N."/>
            <person name="Indic B."/>
            <person name="Wong-Bajracharya J."/>
            <person name="Merenyi Z."/>
            <person name="Ke H.-M."/>
            <person name="Monk M."/>
            <person name="Kocsube S."/>
            <person name="Drula E."/>
            <person name="Lipzen A."/>
            <person name="Balint B."/>
            <person name="Henrissat B."/>
            <person name="Andreopoulos B."/>
            <person name="Martin F.M."/>
            <person name="Harder C.B."/>
            <person name="Rigling D."/>
            <person name="Ford K.L."/>
            <person name="Foster G.D."/>
            <person name="Pangilinan J."/>
            <person name="Papanicolaou A."/>
            <person name="Barry K."/>
            <person name="LaButti K."/>
            <person name="Viragh M."/>
            <person name="Koriabine M."/>
            <person name="Yan M."/>
            <person name="Riley R."/>
            <person name="Champramary S."/>
            <person name="Plett K.L."/>
            <person name="Tsai I.J."/>
            <person name="Slot J."/>
            <person name="Sipos G."/>
            <person name="Plett J."/>
            <person name="Nagy L.G."/>
            <person name="Grigoriev I.V."/>
        </authorList>
    </citation>
    <scope>NUCLEOTIDE SEQUENCE</scope>
    <source>
        <strain evidence="1">HWK02</strain>
    </source>
</reference>
<evidence type="ECO:0000313" key="1">
    <source>
        <dbReference type="EMBL" id="KAK0496502.1"/>
    </source>
</evidence>
<organism evidence="1 2">
    <name type="scientific">Armillaria luteobubalina</name>
    <dbReference type="NCBI Taxonomy" id="153913"/>
    <lineage>
        <taxon>Eukaryota</taxon>
        <taxon>Fungi</taxon>
        <taxon>Dikarya</taxon>
        <taxon>Basidiomycota</taxon>
        <taxon>Agaricomycotina</taxon>
        <taxon>Agaricomycetes</taxon>
        <taxon>Agaricomycetidae</taxon>
        <taxon>Agaricales</taxon>
        <taxon>Marasmiineae</taxon>
        <taxon>Physalacriaceae</taxon>
        <taxon>Armillaria</taxon>
    </lineage>
</organism>
<accession>A0AA39Q5A0</accession>
<keyword evidence="2" id="KW-1185">Reference proteome</keyword>
<dbReference type="Proteomes" id="UP001175228">
    <property type="component" value="Unassembled WGS sequence"/>
</dbReference>
<evidence type="ECO:0000313" key="2">
    <source>
        <dbReference type="Proteomes" id="UP001175228"/>
    </source>
</evidence>
<protein>
    <recommendedName>
        <fullName evidence="3">CxC2-like cysteine cluster KDZ transposase-associated domain-containing protein</fullName>
    </recommendedName>
</protein>
<gene>
    <name evidence="1" type="ORF">EDD18DRAFT_1353276</name>
</gene>
<name>A0AA39Q5A0_9AGAR</name>
<dbReference type="AlphaFoldDB" id="A0AA39Q5A0"/>
<sequence>MKGRAKLYHSDEQAVWNDLSITHSRQIKFSNTGSVFQYAAMPREHRTQHETVTIPNSLIPQEFLYDACFPILEPPQIKKTGPKRYSNSDCPMHKWQGYDNRPGYREEYLFELLCRNGRGDAVLLSKCAKCEVGKDHSSSPLHFLQKWTGERFMKTTLHALDLCIQIGHFDSSECICPE</sequence>
<evidence type="ECO:0008006" key="3">
    <source>
        <dbReference type="Google" id="ProtNLM"/>
    </source>
</evidence>
<proteinExistence type="predicted"/>
<comment type="caution">
    <text evidence="1">The sequence shown here is derived from an EMBL/GenBank/DDBJ whole genome shotgun (WGS) entry which is preliminary data.</text>
</comment>